<sequence length="221" mass="21887">MTYRRILPAVLAGCAVLTACTSRGADGTSGSTPPPSATGTPSATAPGPASGDTPGPAGGDTPGPAEPAGTGTAVASPAAPAPKRCRTSDLRASLGPDHPGAGQENFALVLTNRSPRACSLYGFPGVAFVDAAGEAVTPDPERATDQPPQRVTLAPGADAWSALSYTDPAITGVTTVTPRALLVTPPDETTPLSVRWTGRQVSNTGKASVPRVSPLRAGSGA</sequence>
<organism evidence="4 5">
    <name type="scientific">Streptomyces argyrophylli</name>
    <dbReference type="NCBI Taxonomy" id="2726118"/>
    <lineage>
        <taxon>Bacteria</taxon>
        <taxon>Bacillati</taxon>
        <taxon>Actinomycetota</taxon>
        <taxon>Actinomycetes</taxon>
        <taxon>Kitasatosporales</taxon>
        <taxon>Streptomycetaceae</taxon>
        <taxon>Streptomyces</taxon>
    </lineage>
</organism>
<proteinExistence type="predicted"/>
<evidence type="ECO:0000313" key="4">
    <source>
        <dbReference type="EMBL" id="QJS13432.1"/>
    </source>
</evidence>
<evidence type="ECO:0000256" key="2">
    <source>
        <dbReference type="SAM" id="SignalP"/>
    </source>
</evidence>
<reference evidence="4 5" key="1">
    <citation type="submission" date="2020-05" db="EMBL/GenBank/DDBJ databases">
        <authorList>
            <person name="Li K."/>
        </authorList>
    </citation>
    <scope>NUCLEOTIDE SEQUENCE [LARGE SCALE GENOMIC DNA]</scope>
    <source>
        <strain evidence="5">jing01</strain>
    </source>
</reference>
<feature type="chain" id="PRO_5027072854" evidence="2">
    <location>
        <begin position="25"/>
        <end position="221"/>
    </location>
</feature>
<feature type="compositionally biased region" description="Low complexity" evidence="1">
    <location>
        <begin position="24"/>
        <end position="55"/>
    </location>
</feature>
<dbReference type="RefSeq" id="WP_171158832.1">
    <property type="nucleotide sequence ID" value="NZ_CP053189.1"/>
</dbReference>
<feature type="signal peptide" evidence="2">
    <location>
        <begin position="1"/>
        <end position="24"/>
    </location>
</feature>
<feature type="compositionally biased region" description="Low complexity" evidence="1">
    <location>
        <begin position="62"/>
        <end position="73"/>
    </location>
</feature>
<name>A0A6M4PR85_9ACTN</name>
<dbReference type="AlphaFoldDB" id="A0A6M4PR85"/>
<evidence type="ECO:0000256" key="1">
    <source>
        <dbReference type="SAM" id="MobiDB-lite"/>
    </source>
</evidence>
<gene>
    <name evidence="4" type="ORF">HKX69_31255</name>
</gene>
<dbReference type="Proteomes" id="UP000502641">
    <property type="component" value="Chromosome"/>
</dbReference>
<dbReference type="PROSITE" id="PS51257">
    <property type="entry name" value="PROKAR_LIPOPROTEIN"/>
    <property type="match status" value="1"/>
</dbReference>
<evidence type="ECO:0000313" key="5">
    <source>
        <dbReference type="Proteomes" id="UP000502641"/>
    </source>
</evidence>
<feature type="region of interest" description="Disordered" evidence="1">
    <location>
        <begin position="198"/>
        <end position="221"/>
    </location>
</feature>
<dbReference type="InterPro" id="IPR025326">
    <property type="entry name" value="DUF4232"/>
</dbReference>
<feature type="region of interest" description="Disordered" evidence="1">
    <location>
        <begin position="23"/>
        <end position="100"/>
    </location>
</feature>
<keyword evidence="2" id="KW-0732">Signal</keyword>
<dbReference type="Pfam" id="PF14016">
    <property type="entry name" value="DUF4232"/>
    <property type="match status" value="1"/>
</dbReference>
<accession>A0A6M4PR85</accession>
<evidence type="ECO:0000259" key="3">
    <source>
        <dbReference type="Pfam" id="PF14016"/>
    </source>
</evidence>
<keyword evidence="5" id="KW-1185">Reference proteome</keyword>
<protein>
    <submittedName>
        <fullName evidence="4">DUF4232 domain-containing protein</fullName>
    </submittedName>
</protein>
<dbReference type="EMBL" id="CP053189">
    <property type="protein sequence ID" value="QJS13432.1"/>
    <property type="molecule type" value="Genomic_DNA"/>
</dbReference>
<dbReference type="KEGG" id="sarg:HKX69_31255"/>
<feature type="domain" description="DUF4232" evidence="3">
    <location>
        <begin position="85"/>
        <end position="209"/>
    </location>
</feature>